<name>K0IC78_NITGG</name>
<dbReference type="Gene3D" id="3.40.50.720">
    <property type="entry name" value="NAD(P)-binding Rossmann-like Domain"/>
    <property type="match status" value="1"/>
</dbReference>
<feature type="binding site" evidence="8">
    <location>
        <begin position="117"/>
        <end position="119"/>
    </location>
    <ligand>
        <name>NAD(+)</name>
        <dbReference type="ChEBI" id="CHEBI:57540"/>
    </ligand>
</feature>
<evidence type="ECO:0000313" key="13">
    <source>
        <dbReference type="Proteomes" id="UP000008037"/>
    </source>
</evidence>
<dbReference type="Pfam" id="PF00056">
    <property type="entry name" value="Ldh_1_N"/>
    <property type="match status" value="1"/>
</dbReference>
<dbReference type="CDD" id="cd01339">
    <property type="entry name" value="LDH-like_MDH"/>
    <property type="match status" value="1"/>
</dbReference>
<evidence type="ECO:0000256" key="6">
    <source>
        <dbReference type="PIRSR" id="PIRSR000102-1"/>
    </source>
</evidence>
<dbReference type="PANTHER" id="PTHR43128:SF16">
    <property type="entry name" value="L-LACTATE DEHYDROGENASE"/>
    <property type="match status" value="1"/>
</dbReference>
<feature type="binding site" evidence="8">
    <location>
        <position position="32"/>
    </location>
    <ligand>
        <name>NAD(+)</name>
        <dbReference type="ChEBI" id="CHEBI:57540"/>
    </ligand>
</feature>
<dbReference type="NCBIfam" id="NF004863">
    <property type="entry name" value="PRK06223.1"/>
    <property type="match status" value="1"/>
</dbReference>
<dbReference type="KEGG" id="nga:Ngar_c01960"/>
<dbReference type="GO" id="GO:0006099">
    <property type="term" value="P:tricarboxylic acid cycle"/>
    <property type="evidence" value="ECO:0007669"/>
    <property type="project" value="UniProtKB-KW"/>
</dbReference>
<dbReference type="OrthoDB" id="2596at2157"/>
<evidence type="ECO:0000256" key="3">
    <source>
        <dbReference type="ARBA" id="ARBA00022532"/>
    </source>
</evidence>
<evidence type="ECO:0000256" key="2">
    <source>
        <dbReference type="ARBA" id="ARBA00020382"/>
    </source>
</evidence>
<evidence type="ECO:0000259" key="10">
    <source>
        <dbReference type="Pfam" id="PF00056"/>
    </source>
</evidence>
<evidence type="ECO:0000259" key="11">
    <source>
        <dbReference type="Pfam" id="PF02866"/>
    </source>
</evidence>
<feature type="active site" description="Proton acceptor" evidence="6">
    <location>
        <position position="174"/>
    </location>
</feature>
<dbReference type="AlphaFoldDB" id="K0IC78"/>
<dbReference type="EMBL" id="CP002408">
    <property type="protein sequence ID" value="AFU57145.1"/>
    <property type="molecule type" value="Genomic_DNA"/>
</dbReference>
<dbReference type="GO" id="GO:0006089">
    <property type="term" value="P:lactate metabolic process"/>
    <property type="evidence" value="ECO:0007669"/>
    <property type="project" value="TreeGrafter"/>
</dbReference>
<sequence>MTITIIGSGKVGASAALNCGLRELDRDILLLDIVQGLPQGEAMDINHQLSERGSDAVARGSNNYEDMRGSDYVVLVAGVGRKPGMTRMDLLKTNAGIVKDVAGKIASYAKDATIIVVTNPLDPMTYLALKAIGAKKNKVMGMGGMLDLSRFKSFIQDATKISRDSIQAMVISEHGENMLPLTRFSSIGGIPLHEFISKDKAMEIFEKTRKVAAEVIALKGATVYAPGNAVATMLESAIRDKKLVIPVSALLEGEYGISDLCIGVPAIIGAGGVERVIELKLDSFEQDVFNKGVASVKEAIKALPL</sequence>
<dbReference type="GeneID" id="13796372"/>
<dbReference type="Pfam" id="PF02866">
    <property type="entry name" value="Ldh_1_C"/>
    <property type="match status" value="1"/>
</dbReference>
<dbReference type="InterPro" id="IPR001236">
    <property type="entry name" value="Lactate/malate_DH_N"/>
</dbReference>
<evidence type="ECO:0000256" key="5">
    <source>
        <dbReference type="ARBA" id="ARBA00023027"/>
    </source>
</evidence>
<evidence type="ECO:0000256" key="7">
    <source>
        <dbReference type="PIRSR" id="PIRSR000102-2"/>
    </source>
</evidence>
<feature type="binding site" evidence="7">
    <location>
        <position position="81"/>
    </location>
    <ligand>
        <name>substrate</name>
    </ligand>
</feature>
<feature type="binding site" evidence="7">
    <location>
        <position position="87"/>
    </location>
    <ligand>
        <name>substrate</name>
    </ligand>
</feature>
<keyword evidence="3" id="KW-0816">Tricarboxylic acid cycle</keyword>
<evidence type="ECO:0000256" key="8">
    <source>
        <dbReference type="PIRSR" id="PIRSR000102-3"/>
    </source>
</evidence>
<dbReference type="STRING" id="1237085.Ngar_c01960"/>
<dbReference type="HOGENOM" id="CLU_045401_2_1_2"/>
<dbReference type="InterPro" id="IPR001557">
    <property type="entry name" value="L-lactate/malate_DH"/>
</dbReference>
<organism evidence="12 13">
    <name type="scientific">Nitrososphaera gargensis (strain Ga9.2)</name>
    <dbReference type="NCBI Taxonomy" id="1237085"/>
    <lineage>
        <taxon>Archaea</taxon>
        <taxon>Nitrososphaerota</taxon>
        <taxon>Nitrososphaeria</taxon>
        <taxon>Nitrososphaerales</taxon>
        <taxon>Nitrososphaeraceae</taxon>
        <taxon>Nitrososphaera</taxon>
    </lineage>
</organism>
<dbReference type="InterPro" id="IPR036291">
    <property type="entry name" value="NAD(P)-bd_dom_sf"/>
</dbReference>
<evidence type="ECO:0000256" key="4">
    <source>
        <dbReference type="ARBA" id="ARBA00023002"/>
    </source>
</evidence>
<protein>
    <recommendedName>
        <fullName evidence="2">Malate dehydrogenase</fullName>
    </recommendedName>
</protein>
<dbReference type="FunCoup" id="K0IC78">
    <property type="interactions" value="86"/>
</dbReference>
<dbReference type="InParanoid" id="K0IC78"/>
<evidence type="ECO:0000313" key="12">
    <source>
        <dbReference type="EMBL" id="AFU57145.1"/>
    </source>
</evidence>
<dbReference type="InterPro" id="IPR022383">
    <property type="entry name" value="Lactate/malate_DH_C"/>
</dbReference>
<feature type="binding site" evidence="8">
    <location>
        <begin position="7"/>
        <end position="12"/>
    </location>
    <ligand>
        <name>NAD(+)</name>
        <dbReference type="ChEBI" id="CHEBI:57540"/>
    </ligand>
</feature>
<dbReference type="GO" id="GO:0004459">
    <property type="term" value="F:L-lactate dehydrogenase (NAD+) activity"/>
    <property type="evidence" value="ECO:0007669"/>
    <property type="project" value="TreeGrafter"/>
</dbReference>
<evidence type="ECO:0000256" key="9">
    <source>
        <dbReference type="RuleBase" id="RU003369"/>
    </source>
</evidence>
<dbReference type="PANTHER" id="PTHR43128">
    <property type="entry name" value="L-2-HYDROXYCARBOXYLATE DEHYDROGENASE (NAD(P)(+))"/>
    <property type="match status" value="1"/>
</dbReference>
<dbReference type="PRINTS" id="PR00086">
    <property type="entry name" value="LLDHDRGNASE"/>
</dbReference>
<dbReference type="RefSeq" id="WP_015017718.1">
    <property type="nucleotide sequence ID" value="NC_018719.1"/>
</dbReference>
<dbReference type="SUPFAM" id="SSF51735">
    <property type="entry name" value="NAD(P)-binding Rossmann-fold domains"/>
    <property type="match status" value="1"/>
</dbReference>
<dbReference type="Proteomes" id="UP000008037">
    <property type="component" value="Chromosome"/>
</dbReference>
<dbReference type="Gene3D" id="3.90.110.10">
    <property type="entry name" value="Lactate dehydrogenase/glycoside hydrolase, family 4, C-terminal"/>
    <property type="match status" value="1"/>
</dbReference>
<dbReference type="PIRSF" id="PIRSF000102">
    <property type="entry name" value="Lac_mal_DH"/>
    <property type="match status" value="1"/>
</dbReference>
<feature type="domain" description="Lactate/malate dehydrogenase N-terminal" evidence="10">
    <location>
        <begin position="2"/>
        <end position="141"/>
    </location>
</feature>
<keyword evidence="5 8" id="KW-0520">NAD</keyword>
<keyword evidence="13" id="KW-1185">Reference proteome</keyword>
<dbReference type="SUPFAM" id="SSF56327">
    <property type="entry name" value="LDH C-terminal domain-like"/>
    <property type="match status" value="1"/>
</dbReference>
<reference evidence="12 13" key="1">
    <citation type="journal article" date="2012" name="Environ. Microbiol.">
        <title>The genome of the ammonia-oxidizing Candidatus Nitrososphaera gargensis: insights into metabolic versatility and environmental adaptations.</title>
        <authorList>
            <person name="Spang A."/>
            <person name="Poehlein A."/>
            <person name="Offre P."/>
            <person name="Zumbragel S."/>
            <person name="Haider S."/>
            <person name="Rychlik N."/>
            <person name="Nowka B."/>
            <person name="Schmeisser C."/>
            <person name="Lebedeva E.V."/>
            <person name="Rattei T."/>
            <person name="Bohm C."/>
            <person name="Schmid M."/>
            <person name="Galushko A."/>
            <person name="Hatzenpichler R."/>
            <person name="Weinmaier T."/>
            <person name="Daniel R."/>
            <person name="Schleper C."/>
            <person name="Spieck E."/>
            <person name="Streit W."/>
            <person name="Wagner M."/>
        </authorList>
    </citation>
    <scope>NUCLEOTIDE SEQUENCE [LARGE SCALE GENOMIC DNA]</scope>
    <source>
        <strain evidence="13">Ga9.2</strain>
    </source>
</reference>
<feature type="binding site" evidence="7">
    <location>
        <position position="119"/>
    </location>
    <ligand>
        <name>substrate</name>
    </ligand>
</feature>
<feature type="domain" description="Lactate/malate dehydrogenase C-terminal" evidence="11">
    <location>
        <begin position="146"/>
        <end position="301"/>
    </location>
</feature>
<dbReference type="InterPro" id="IPR015955">
    <property type="entry name" value="Lactate_DH/Glyco_Ohase_4_C"/>
</dbReference>
<evidence type="ECO:0000256" key="1">
    <source>
        <dbReference type="ARBA" id="ARBA00008104"/>
    </source>
</evidence>
<feature type="binding site" evidence="8">
    <location>
        <position position="94"/>
    </location>
    <ligand>
        <name>NAD(+)</name>
        <dbReference type="ChEBI" id="CHEBI:57540"/>
    </ligand>
</feature>
<proteinExistence type="inferred from homology"/>
<keyword evidence="4 9" id="KW-0560">Oxidoreductase</keyword>
<dbReference type="PATRIC" id="fig|1237085.11.peg.196"/>
<dbReference type="InterPro" id="IPR011275">
    <property type="entry name" value="Malate_DH_type3"/>
</dbReference>
<gene>
    <name evidence="12" type="primary">mdh</name>
    <name evidence="12" type="ordered locus">Ngar_c01960</name>
</gene>
<comment type="similarity">
    <text evidence="1 9">Belongs to the LDH/MDH superfamily.</text>
</comment>
<feature type="binding site" evidence="7">
    <location>
        <position position="150"/>
    </location>
    <ligand>
        <name>substrate</name>
    </ligand>
</feature>
<accession>K0IC78</accession>